<keyword evidence="8" id="KW-0804">Transcription</keyword>
<dbReference type="Gene3D" id="3.40.800.20">
    <property type="entry name" value="Histone deacetylase domain"/>
    <property type="match status" value="1"/>
</dbReference>
<dbReference type="EMBL" id="CAJNOR010004426">
    <property type="protein sequence ID" value="CAF1501368.1"/>
    <property type="molecule type" value="Genomic_DNA"/>
</dbReference>
<keyword evidence="6" id="KW-0156">Chromatin regulator</keyword>
<dbReference type="GO" id="GO:0141221">
    <property type="term" value="F:histone deacetylase activity, hydrolytic mechanism"/>
    <property type="evidence" value="ECO:0007669"/>
    <property type="project" value="UniProtKB-EC"/>
</dbReference>
<dbReference type="CDD" id="cd09992">
    <property type="entry name" value="HDAC_classII"/>
    <property type="match status" value="1"/>
</dbReference>
<evidence type="ECO:0000256" key="6">
    <source>
        <dbReference type="ARBA" id="ARBA00022853"/>
    </source>
</evidence>
<evidence type="ECO:0000313" key="12">
    <source>
        <dbReference type="Proteomes" id="UP000663828"/>
    </source>
</evidence>
<dbReference type="InterPro" id="IPR000286">
    <property type="entry name" value="HDACs"/>
</dbReference>
<keyword evidence="7" id="KW-0805">Transcription regulation</keyword>
<dbReference type="EC" id="3.5.1.98" evidence="3"/>
<keyword evidence="4" id="KW-0678">Repressor</keyword>
<evidence type="ECO:0000256" key="5">
    <source>
        <dbReference type="ARBA" id="ARBA00022801"/>
    </source>
</evidence>
<gene>
    <name evidence="11" type="ORF">XAT740_LOCUS39677</name>
</gene>
<dbReference type="PRINTS" id="PR01270">
    <property type="entry name" value="HDASUPER"/>
</dbReference>
<organism evidence="11 12">
    <name type="scientific">Adineta ricciae</name>
    <name type="common">Rotifer</name>
    <dbReference type="NCBI Taxonomy" id="249248"/>
    <lineage>
        <taxon>Eukaryota</taxon>
        <taxon>Metazoa</taxon>
        <taxon>Spiralia</taxon>
        <taxon>Gnathifera</taxon>
        <taxon>Rotifera</taxon>
        <taxon>Eurotatoria</taxon>
        <taxon>Bdelloidea</taxon>
        <taxon>Adinetida</taxon>
        <taxon>Adinetidae</taxon>
        <taxon>Adineta</taxon>
    </lineage>
</organism>
<evidence type="ECO:0000256" key="3">
    <source>
        <dbReference type="ARBA" id="ARBA00012111"/>
    </source>
</evidence>
<name>A0A815TCW1_ADIRI</name>
<comment type="similarity">
    <text evidence="2">Belongs to the histone deacetylase family. HD type 2 subfamily.</text>
</comment>
<dbReference type="AlphaFoldDB" id="A0A815TCW1"/>
<evidence type="ECO:0000256" key="4">
    <source>
        <dbReference type="ARBA" id="ARBA00022491"/>
    </source>
</evidence>
<dbReference type="SUPFAM" id="SSF52768">
    <property type="entry name" value="Arginase/deacetylase"/>
    <property type="match status" value="1"/>
</dbReference>
<evidence type="ECO:0000256" key="7">
    <source>
        <dbReference type="ARBA" id="ARBA00023015"/>
    </source>
</evidence>
<evidence type="ECO:0000256" key="8">
    <source>
        <dbReference type="ARBA" id="ARBA00023163"/>
    </source>
</evidence>
<evidence type="ECO:0000256" key="2">
    <source>
        <dbReference type="ARBA" id="ARBA00007738"/>
    </source>
</evidence>
<keyword evidence="9" id="KW-0539">Nucleus</keyword>
<keyword evidence="5" id="KW-0378">Hydrolase</keyword>
<keyword evidence="12" id="KW-1185">Reference proteome</keyword>
<comment type="caution">
    <text evidence="11">The sequence shown here is derived from an EMBL/GenBank/DDBJ whole genome shotgun (WGS) entry which is preliminary data.</text>
</comment>
<feature type="domain" description="Histone deacetylase" evidence="10">
    <location>
        <begin position="84"/>
        <end position="385"/>
    </location>
</feature>
<comment type="subcellular location">
    <subcellularLocation>
        <location evidence="1">Nucleus</location>
    </subcellularLocation>
</comment>
<dbReference type="PANTHER" id="PTHR10625">
    <property type="entry name" value="HISTONE DEACETYLASE HDAC1-RELATED"/>
    <property type="match status" value="1"/>
</dbReference>
<dbReference type="GO" id="GO:0040029">
    <property type="term" value="P:epigenetic regulation of gene expression"/>
    <property type="evidence" value="ECO:0007669"/>
    <property type="project" value="TreeGrafter"/>
</dbReference>
<sequence>MMNENEDVDGFGDLFENYECKCDLSIPKQRKPSYEPVHVSCAISDILQIWSSKSNDDVSSRLGICPGDVYSLDGMFLHTWGETHVEQPSRLTSIIECLHKNFWINHEYCWKLIQGRMITNEEILLVHSERLLQEFLLLERGEEINDDFVSVRTLSYANAEYNLESVGPITARACRTAAGSTLSIISSVVRGDLDYGFALVRPAGHHSSSDHIGTFCGLNSVAIGAVYAIRILHVDRILILDWDVHRSGGTEQILGQMSSEDSKKYHLIDIYAAFGKLSHSSVPSENCQLIDMYNRNQIPGDTEYLHMFDMKILPCILEYCPSLIIISAGFDAAMGDSEECAQITANGYFQMTKRLKHLKIPLVFILEGGYNQHSLIQSIEGTFRALLDLS</sequence>
<accession>A0A815TCW1</accession>
<evidence type="ECO:0000313" key="11">
    <source>
        <dbReference type="EMBL" id="CAF1501368.1"/>
    </source>
</evidence>
<protein>
    <recommendedName>
        <fullName evidence="3">histone deacetylase</fullName>
        <ecNumber evidence="3">3.5.1.98</ecNumber>
    </recommendedName>
</protein>
<evidence type="ECO:0000259" key="10">
    <source>
        <dbReference type="Pfam" id="PF00850"/>
    </source>
</evidence>
<dbReference type="PANTHER" id="PTHR10625:SF5">
    <property type="entry name" value="HISTONE DEACETYLASE"/>
    <property type="match status" value="1"/>
</dbReference>
<dbReference type="InterPro" id="IPR023801">
    <property type="entry name" value="His_deacetylse_dom"/>
</dbReference>
<proteinExistence type="inferred from homology"/>
<dbReference type="InterPro" id="IPR037138">
    <property type="entry name" value="His_deacetylse_dom_sf"/>
</dbReference>
<dbReference type="GO" id="GO:0000118">
    <property type="term" value="C:histone deacetylase complex"/>
    <property type="evidence" value="ECO:0007669"/>
    <property type="project" value="TreeGrafter"/>
</dbReference>
<dbReference type="InterPro" id="IPR023696">
    <property type="entry name" value="Ureohydrolase_dom_sf"/>
</dbReference>
<evidence type="ECO:0000256" key="9">
    <source>
        <dbReference type="ARBA" id="ARBA00023242"/>
    </source>
</evidence>
<evidence type="ECO:0000256" key="1">
    <source>
        <dbReference type="ARBA" id="ARBA00004123"/>
    </source>
</evidence>
<dbReference type="Proteomes" id="UP000663828">
    <property type="component" value="Unassembled WGS sequence"/>
</dbReference>
<dbReference type="Pfam" id="PF00850">
    <property type="entry name" value="Hist_deacetyl"/>
    <property type="match status" value="1"/>
</dbReference>
<reference evidence="11" key="1">
    <citation type="submission" date="2021-02" db="EMBL/GenBank/DDBJ databases">
        <authorList>
            <person name="Nowell W R."/>
        </authorList>
    </citation>
    <scope>NUCLEOTIDE SEQUENCE</scope>
</reference>